<dbReference type="STRING" id="571298.SAMN04488026_102233"/>
<dbReference type="SUPFAM" id="SSF53254">
    <property type="entry name" value="Phosphoglycerate mutase-like"/>
    <property type="match status" value="1"/>
</dbReference>
<dbReference type="EMBL" id="FNEK01000022">
    <property type="protein sequence ID" value="SDJ69353.1"/>
    <property type="molecule type" value="Genomic_DNA"/>
</dbReference>
<dbReference type="InterPro" id="IPR047198">
    <property type="entry name" value="DDP-like_NUDIX"/>
</dbReference>
<dbReference type="AlphaFoldDB" id="A0A1G8VU19"/>
<protein>
    <submittedName>
        <fullName evidence="7">Phosphohistidine phosphatase</fullName>
    </submittedName>
</protein>
<accession>A0A1G8VU19</accession>
<proteinExistence type="predicted"/>
<dbReference type="CDD" id="cd04666">
    <property type="entry name" value="NUDIX_DIPP2_like_Nudt4"/>
    <property type="match status" value="1"/>
</dbReference>
<dbReference type="InterPro" id="IPR000086">
    <property type="entry name" value="NUDIX_hydrolase_dom"/>
</dbReference>
<dbReference type="PROSITE" id="PS51462">
    <property type="entry name" value="NUDIX"/>
    <property type="match status" value="1"/>
</dbReference>
<evidence type="ECO:0000256" key="5">
    <source>
        <dbReference type="SAM" id="MobiDB-lite"/>
    </source>
</evidence>
<dbReference type="GO" id="GO:0016462">
    <property type="term" value="F:pyrophosphatase activity"/>
    <property type="evidence" value="ECO:0007669"/>
    <property type="project" value="InterPro"/>
</dbReference>
<dbReference type="Gene3D" id="3.40.50.1240">
    <property type="entry name" value="Phosphoglycerate mutase-like"/>
    <property type="match status" value="1"/>
</dbReference>
<keyword evidence="8" id="KW-1185">Reference proteome</keyword>
<comment type="cofactor">
    <cofactor evidence="1">
        <name>Mg(2+)</name>
        <dbReference type="ChEBI" id="CHEBI:18420"/>
    </cofactor>
</comment>
<reference evidence="7 8" key="1">
    <citation type="submission" date="2016-10" db="EMBL/GenBank/DDBJ databases">
        <authorList>
            <person name="de Groot N.N."/>
        </authorList>
    </citation>
    <scope>NUCLEOTIDE SEQUENCE [LARGE SCALE GENOMIC DNA]</scope>
    <source>
        <strain evidence="7 8">DSM 25294</strain>
    </source>
</reference>
<dbReference type="SUPFAM" id="SSF55811">
    <property type="entry name" value="Nudix"/>
    <property type="match status" value="1"/>
</dbReference>
<dbReference type="Gene3D" id="3.90.79.10">
    <property type="entry name" value="Nucleoside Triphosphate Pyrophosphohydrolase"/>
    <property type="match status" value="1"/>
</dbReference>
<gene>
    <name evidence="7" type="ORF">SAMN04488026_102233</name>
</gene>
<evidence type="ECO:0000313" key="7">
    <source>
        <dbReference type="EMBL" id="SDJ69353.1"/>
    </source>
</evidence>
<evidence type="ECO:0000256" key="1">
    <source>
        <dbReference type="ARBA" id="ARBA00001946"/>
    </source>
</evidence>
<sequence length="311" mass="34437">MTRELLLLRNGKAEATPPRELKDGGKRQVQRVGVWLQSQGLLPDHVRAAPSERAKVSAQKALKAGGASAGIIAKDARLKSRALTDVLACLADIPVEARRPMIVAHRKLLERLARHLSGDARLCLPTGTLLRLALPDDWTSLPAGCAEILELLHPESLPERFPFPGPGGPEWRDRPAYYYRQSAVIPWRLEGDALRILVITSSKRSHWVVPKGIHEPGLSAQASAAHEAEEEAGVLGEVGEAPLGEFTVEKWGGVCRVSVYPMRVTEIFDQETWEESHRSRLWVSPEEALQHLKHDGLKEIVRRFADAFSAR</sequence>
<dbReference type="PANTHER" id="PTHR12629">
    <property type="entry name" value="DIPHOSPHOINOSITOL POLYPHOSPHATE PHOSPHOHYDROLASE"/>
    <property type="match status" value="1"/>
</dbReference>
<keyword evidence="4" id="KW-0460">Magnesium</keyword>
<evidence type="ECO:0000256" key="3">
    <source>
        <dbReference type="ARBA" id="ARBA00022801"/>
    </source>
</evidence>
<feature type="domain" description="Nudix hydrolase" evidence="6">
    <location>
        <begin position="178"/>
        <end position="306"/>
    </location>
</feature>
<evidence type="ECO:0000313" key="8">
    <source>
        <dbReference type="Proteomes" id="UP000199382"/>
    </source>
</evidence>
<feature type="compositionally biased region" description="Basic and acidic residues" evidence="5">
    <location>
        <begin position="17"/>
        <end position="26"/>
    </location>
</feature>
<evidence type="ECO:0000256" key="4">
    <source>
        <dbReference type="ARBA" id="ARBA00022842"/>
    </source>
</evidence>
<dbReference type="GO" id="GO:0005737">
    <property type="term" value="C:cytoplasm"/>
    <property type="evidence" value="ECO:0007669"/>
    <property type="project" value="TreeGrafter"/>
</dbReference>
<dbReference type="Pfam" id="PF00293">
    <property type="entry name" value="NUDIX"/>
    <property type="match status" value="1"/>
</dbReference>
<feature type="region of interest" description="Disordered" evidence="5">
    <location>
        <begin position="1"/>
        <end position="27"/>
    </location>
</feature>
<dbReference type="InterPro" id="IPR015797">
    <property type="entry name" value="NUDIX_hydrolase-like_dom_sf"/>
</dbReference>
<dbReference type="OrthoDB" id="9810154at2"/>
<organism evidence="7 8">
    <name type="scientific">Aliiruegeria lutimaris</name>
    <dbReference type="NCBI Taxonomy" id="571298"/>
    <lineage>
        <taxon>Bacteria</taxon>
        <taxon>Pseudomonadati</taxon>
        <taxon>Pseudomonadota</taxon>
        <taxon>Alphaproteobacteria</taxon>
        <taxon>Rhodobacterales</taxon>
        <taxon>Roseobacteraceae</taxon>
        <taxon>Aliiruegeria</taxon>
    </lineage>
</organism>
<keyword evidence="3" id="KW-0378">Hydrolase</keyword>
<keyword evidence="2" id="KW-0479">Metal-binding</keyword>
<name>A0A1G8VU19_9RHOB</name>
<dbReference type="InterPro" id="IPR029033">
    <property type="entry name" value="His_PPase_superfam"/>
</dbReference>
<evidence type="ECO:0000259" key="6">
    <source>
        <dbReference type="PROSITE" id="PS51462"/>
    </source>
</evidence>
<dbReference type="RefSeq" id="WP_093156029.1">
    <property type="nucleotide sequence ID" value="NZ_FNEK01000022.1"/>
</dbReference>
<evidence type="ECO:0000256" key="2">
    <source>
        <dbReference type="ARBA" id="ARBA00022723"/>
    </source>
</evidence>
<dbReference type="GO" id="GO:0046872">
    <property type="term" value="F:metal ion binding"/>
    <property type="evidence" value="ECO:0007669"/>
    <property type="project" value="UniProtKB-KW"/>
</dbReference>
<dbReference type="Proteomes" id="UP000199382">
    <property type="component" value="Unassembled WGS sequence"/>
</dbReference>
<dbReference type="PANTHER" id="PTHR12629:SF0">
    <property type="entry name" value="DIPHOSPHOINOSITOL-POLYPHOSPHATE DIPHOSPHATASE"/>
    <property type="match status" value="1"/>
</dbReference>